<dbReference type="Pfam" id="PF13649">
    <property type="entry name" value="Methyltransf_25"/>
    <property type="match status" value="1"/>
</dbReference>
<organism evidence="5 6">
    <name type="scientific">Anaeromyxobacter diazotrophicus</name>
    <dbReference type="NCBI Taxonomy" id="2590199"/>
    <lineage>
        <taxon>Bacteria</taxon>
        <taxon>Pseudomonadati</taxon>
        <taxon>Myxococcota</taxon>
        <taxon>Myxococcia</taxon>
        <taxon>Myxococcales</taxon>
        <taxon>Cystobacterineae</taxon>
        <taxon>Anaeromyxobacteraceae</taxon>
        <taxon>Anaeromyxobacter</taxon>
    </lineage>
</organism>
<evidence type="ECO:0000256" key="3">
    <source>
        <dbReference type="ARBA" id="ARBA00022691"/>
    </source>
</evidence>
<comment type="caution">
    <text evidence="5">The sequence shown here is derived from an EMBL/GenBank/DDBJ whole genome shotgun (WGS) entry which is preliminary data.</text>
</comment>
<accession>A0A7I9VJJ8</accession>
<dbReference type="Proteomes" id="UP000503640">
    <property type="component" value="Unassembled WGS sequence"/>
</dbReference>
<dbReference type="Gene3D" id="3.40.50.150">
    <property type="entry name" value="Vaccinia Virus protein VP39"/>
    <property type="match status" value="1"/>
</dbReference>
<name>A0A7I9VJJ8_9BACT</name>
<dbReference type="SUPFAM" id="SSF53335">
    <property type="entry name" value="S-adenosyl-L-methionine-dependent methyltransferases"/>
    <property type="match status" value="1"/>
</dbReference>
<evidence type="ECO:0000256" key="2">
    <source>
        <dbReference type="ARBA" id="ARBA00022679"/>
    </source>
</evidence>
<protein>
    <submittedName>
        <fullName evidence="5">Transferase</fullName>
    </submittedName>
</protein>
<keyword evidence="3" id="KW-0949">S-adenosyl-L-methionine</keyword>
<keyword evidence="6" id="KW-1185">Reference proteome</keyword>
<dbReference type="PANTHER" id="PTHR43464">
    <property type="entry name" value="METHYLTRANSFERASE"/>
    <property type="match status" value="1"/>
</dbReference>
<keyword evidence="2 5" id="KW-0808">Transferase</keyword>
<evidence type="ECO:0000259" key="4">
    <source>
        <dbReference type="Pfam" id="PF13649"/>
    </source>
</evidence>
<reference evidence="6" key="1">
    <citation type="journal article" date="2020" name="Appl. Environ. Microbiol.">
        <title>Diazotrophic Anaeromyxobacter Isolates from Soils.</title>
        <authorList>
            <person name="Masuda Y."/>
            <person name="Yamanaka H."/>
            <person name="Xu Z.X."/>
            <person name="Shiratori Y."/>
            <person name="Aono T."/>
            <person name="Amachi S."/>
            <person name="Senoo K."/>
            <person name="Itoh H."/>
        </authorList>
    </citation>
    <scope>NUCLEOTIDE SEQUENCE [LARGE SCALE GENOMIC DNA]</scope>
    <source>
        <strain evidence="6">R267</strain>
    </source>
</reference>
<dbReference type="GO" id="GO:0032259">
    <property type="term" value="P:methylation"/>
    <property type="evidence" value="ECO:0007669"/>
    <property type="project" value="UniProtKB-KW"/>
</dbReference>
<dbReference type="InterPro" id="IPR041698">
    <property type="entry name" value="Methyltransf_25"/>
</dbReference>
<evidence type="ECO:0000313" key="5">
    <source>
        <dbReference type="EMBL" id="GEJ56338.1"/>
    </source>
</evidence>
<dbReference type="RefSeq" id="WP_176063717.1">
    <property type="nucleotide sequence ID" value="NZ_BJTG01000002.1"/>
</dbReference>
<dbReference type="InterPro" id="IPR029063">
    <property type="entry name" value="SAM-dependent_MTases_sf"/>
</dbReference>
<dbReference type="PANTHER" id="PTHR43464:SF19">
    <property type="entry name" value="UBIQUINONE BIOSYNTHESIS O-METHYLTRANSFERASE, MITOCHONDRIAL"/>
    <property type="match status" value="1"/>
</dbReference>
<dbReference type="EMBL" id="BJTG01000002">
    <property type="protein sequence ID" value="GEJ56338.1"/>
    <property type="molecule type" value="Genomic_DNA"/>
</dbReference>
<keyword evidence="1" id="KW-0489">Methyltransferase</keyword>
<evidence type="ECO:0000256" key="1">
    <source>
        <dbReference type="ARBA" id="ARBA00022603"/>
    </source>
</evidence>
<gene>
    <name evidence="5" type="ORF">AMYX_10790</name>
</gene>
<dbReference type="AlphaFoldDB" id="A0A7I9VJJ8"/>
<evidence type="ECO:0000313" key="6">
    <source>
        <dbReference type="Proteomes" id="UP000503640"/>
    </source>
</evidence>
<dbReference type="GO" id="GO:0008168">
    <property type="term" value="F:methyltransferase activity"/>
    <property type="evidence" value="ECO:0007669"/>
    <property type="project" value="UniProtKB-KW"/>
</dbReference>
<sequence>MSGPVRDFEAAYQAGDPPWDLGAPQPEVVRLADEGAFRGTVLDAGCGTGENALLLASRGLAVMGVDGAPAAIARAQAKAAARGLAVPFAVADALDLAALRQRFDTVLDCGLFHVFDDDDRKRYARSLGDAVGSGGQVQLLCFSDEEPPGAGPRRVSEWDLKTAFRGIFVLTRIRPGRFESRLHAGGARAWVATLTRL</sequence>
<feature type="domain" description="Methyltransferase" evidence="4">
    <location>
        <begin position="41"/>
        <end position="135"/>
    </location>
</feature>
<proteinExistence type="predicted"/>